<evidence type="ECO:0000256" key="2">
    <source>
        <dbReference type="ARBA" id="ARBA00022692"/>
    </source>
</evidence>
<organism evidence="7 8">
    <name type="scientific">Pseudohalocynthiibacter aestuariivivens</name>
    <dbReference type="NCBI Taxonomy" id="1591409"/>
    <lineage>
        <taxon>Bacteria</taxon>
        <taxon>Pseudomonadati</taxon>
        <taxon>Pseudomonadota</taxon>
        <taxon>Alphaproteobacteria</taxon>
        <taxon>Rhodobacterales</taxon>
        <taxon>Paracoccaceae</taxon>
        <taxon>Pseudohalocynthiibacter</taxon>
    </lineage>
</organism>
<evidence type="ECO:0000256" key="5">
    <source>
        <dbReference type="SAM" id="Phobius"/>
    </source>
</evidence>
<gene>
    <name evidence="7" type="ORF">ACFFUT_08695</name>
</gene>
<keyword evidence="8" id="KW-1185">Reference proteome</keyword>
<protein>
    <submittedName>
        <fullName evidence="7">NnrU family protein</fullName>
    </submittedName>
</protein>
<dbReference type="EMBL" id="JBHMEA010000033">
    <property type="protein sequence ID" value="MFB9231861.1"/>
    <property type="molecule type" value="Genomic_DNA"/>
</dbReference>
<evidence type="ECO:0000313" key="8">
    <source>
        <dbReference type="Proteomes" id="UP001589683"/>
    </source>
</evidence>
<name>A0ABV5JEH2_9RHOB</name>
<keyword evidence="2 5" id="KW-0812">Transmembrane</keyword>
<evidence type="ECO:0000313" key="7">
    <source>
        <dbReference type="EMBL" id="MFB9231861.1"/>
    </source>
</evidence>
<keyword evidence="4 5" id="KW-0472">Membrane</keyword>
<feature type="transmembrane region" description="Helical" evidence="5">
    <location>
        <begin position="72"/>
        <end position="90"/>
    </location>
</feature>
<dbReference type="Proteomes" id="UP001589683">
    <property type="component" value="Unassembled WGS sequence"/>
</dbReference>
<feature type="transmembrane region" description="Helical" evidence="5">
    <location>
        <begin position="102"/>
        <end position="128"/>
    </location>
</feature>
<proteinExistence type="predicted"/>
<feature type="domain" description="NnrU" evidence="6">
    <location>
        <begin position="3"/>
        <end position="178"/>
    </location>
</feature>
<feature type="transmembrane region" description="Helical" evidence="5">
    <location>
        <begin position="32"/>
        <end position="51"/>
    </location>
</feature>
<reference evidence="7 8" key="1">
    <citation type="submission" date="2024-09" db="EMBL/GenBank/DDBJ databases">
        <authorList>
            <person name="Sun Q."/>
            <person name="Mori K."/>
        </authorList>
    </citation>
    <scope>NUCLEOTIDE SEQUENCE [LARGE SCALE GENOMIC DNA]</scope>
    <source>
        <strain evidence="7 8">CECT 8726</strain>
    </source>
</reference>
<dbReference type="Pfam" id="PF07298">
    <property type="entry name" value="NnrU"/>
    <property type="match status" value="1"/>
</dbReference>
<evidence type="ECO:0000256" key="1">
    <source>
        <dbReference type="ARBA" id="ARBA00004141"/>
    </source>
</evidence>
<comment type="subcellular location">
    <subcellularLocation>
        <location evidence="1">Membrane</location>
        <topology evidence="1">Multi-pass membrane protein</topology>
    </subcellularLocation>
</comment>
<feature type="transmembrane region" description="Helical" evidence="5">
    <location>
        <begin position="155"/>
        <end position="175"/>
    </location>
</feature>
<evidence type="ECO:0000259" key="6">
    <source>
        <dbReference type="Pfam" id="PF07298"/>
    </source>
</evidence>
<accession>A0ABV5JEH2</accession>
<dbReference type="InterPro" id="IPR009915">
    <property type="entry name" value="NnrU_dom"/>
</dbReference>
<keyword evidence="3 5" id="KW-1133">Transmembrane helix</keyword>
<evidence type="ECO:0000256" key="3">
    <source>
        <dbReference type="ARBA" id="ARBA00022989"/>
    </source>
</evidence>
<sequence>MTLLILGLILWIAAHFFKRLMPDLRAALGDKGKGLVAITILAGVVLMVIGYRSTVNIPVYTPMAGMGHLNNLLMLIAIFLMGVGKSGGIVGSKLRHPMLTGMLIWAVAHLLVNGDQASLVLFGTMAVWSVSEMVLVNRGEGTWNQPVAGSITKDLRVGVVTLVLFVIIALVHNWLGYSPFLGTYG</sequence>
<comment type="caution">
    <text evidence="7">The sequence shown here is derived from an EMBL/GenBank/DDBJ whole genome shotgun (WGS) entry which is preliminary data.</text>
</comment>
<dbReference type="RefSeq" id="WP_213888698.1">
    <property type="nucleotide sequence ID" value="NZ_JAGFNU010000004.1"/>
</dbReference>
<evidence type="ECO:0000256" key="4">
    <source>
        <dbReference type="ARBA" id="ARBA00023136"/>
    </source>
</evidence>